<name>M2R0T3_CERS8</name>
<feature type="compositionally biased region" description="Basic and acidic residues" evidence="1">
    <location>
        <begin position="658"/>
        <end position="667"/>
    </location>
</feature>
<feature type="compositionally biased region" description="Basic residues" evidence="1">
    <location>
        <begin position="607"/>
        <end position="629"/>
    </location>
</feature>
<proteinExistence type="predicted"/>
<reference evidence="2 3" key="1">
    <citation type="journal article" date="2012" name="Proc. Natl. Acad. Sci. U.S.A.">
        <title>Comparative genomics of Ceriporiopsis subvermispora and Phanerochaete chrysosporium provide insight into selective ligninolysis.</title>
        <authorList>
            <person name="Fernandez-Fueyo E."/>
            <person name="Ruiz-Duenas F.J."/>
            <person name="Ferreira P."/>
            <person name="Floudas D."/>
            <person name="Hibbett D.S."/>
            <person name="Canessa P."/>
            <person name="Larrondo L.F."/>
            <person name="James T.Y."/>
            <person name="Seelenfreund D."/>
            <person name="Lobos S."/>
            <person name="Polanco R."/>
            <person name="Tello M."/>
            <person name="Honda Y."/>
            <person name="Watanabe T."/>
            <person name="Watanabe T."/>
            <person name="Ryu J.S."/>
            <person name="Kubicek C.P."/>
            <person name="Schmoll M."/>
            <person name="Gaskell J."/>
            <person name="Hammel K.E."/>
            <person name="St John F.J."/>
            <person name="Vanden Wymelenberg A."/>
            <person name="Sabat G."/>
            <person name="Splinter BonDurant S."/>
            <person name="Syed K."/>
            <person name="Yadav J.S."/>
            <person name="Doddapaneni H."/>
            <person name="Subramanian V."/>
            <person name="Lavin J.L."/>
            <person name="Oguiza J.A."/>
            <person name="Perez G."/>
            <person name="Pisabarro A.G."/>
            <person name="Ramirez L."/>
            <person name="Santoyo F."/>
            <person name="Master E."/>
            <person name="Coutinho P.M."/>
            <person name="Henrissat B."/>
            <person name="Lombard V."/>
            <person name="Magnuson J.K."/>
            <person name="Kuees U."/>
            <person name="Hori C."/>
            <person name="Igarashi K."/>
            <person name="Samejima M."/>
            <person name="Held B.W."/>
            <person name="Barry K.W."/>
            <person name="LaButti K.M."/>
            <person name="Lapidus A."/>
            <person name="Lindquist E.A."/>
            <person name="Lucas S.M."/>
            <person name="Riley R."/>
            <person name="Salamov A.A."/>
            <person name="Hoffmeister D."/>
            <person name="Schwenk D."/>
            <person name="Hadar Y."/>
            <person name="Yarden O."/>
            <person name="de Vries R.P."/>
            <person name="Wiebenga A."/>
            <person name="Stenlid J."/>
            <person name="Eastwood D."/>
            <person name="Grigoriev I.V."/>
            <person name="Berka R.M."/>
            <person name="Blanchette R.A."/>
            <person name="Kersten P."/>
            <person name="Martinez A.T."/>
            <person name="Vicuna R."/>
            <person name="Cullen D."/>
        </authorList>
    </citation>
    <scope>NUCLEOTIDE SEQUENCE [LARGE SCALE GENOMIC DNA]</scope>
    <source>
        <strain evidence="2 3">B</strain>
    </source>
</reference>
<evidence type="ECO:0000313" key="3">
    <source>
        <dbReference type="Proteomes" id="UP000016930"/>
    </source>
</evidence>
<dbReference type="AlphaFoldDB" id="M2R0T3"/>
<evidence type="ECO:0000313" key="2">
    <source>
        <dbReference type="EMBL" id="EMD31857.1"/>
    </source>
</evidence>
<gene>
    <name evidence="2" type="ORF">CERSUDRAFT_100087</name>
</gene>
<feature type="compositionally biased region" description="Acidic residues" evidence="1">
    <location>
        <begin position="1"/>
        <end position="12"/>
    </location>
</feature>
<feature type="region of interest" description="Disordered" evidence="1">
    <location>
        <begin position="607"/>
        <end position="674"/>
    </location>
</feature>
<dbReference type="HOGENOM" id="CLU_407673_0_0_1"/>
<feature type="compositionally biased region" description="Pro residues" evidence="1">
    <location>
        <begin position="636"/>
        <end position="646"/>
    </location>
</feature>
<evidence type="ECO:0000256" key="1">
    <source>
        <dbReference type="SAM" id="MobiDB-lite"/>
    </source>
</evidence>
<accession>M2R0T3</accession>
<feature type="compositionally biased region" description="Gly residues" evidence="1">
    <location>
        <begin position="18"/>
        <end position="30"/>
    </location>
</feature>
<protein>
    <submittedName>
        <fullName evidence="2">Uncharacterized protein</fullName>
    </submittedName>
</protein>
<dbReference type="EMBL" id="KB445815">
    <property type="protein sequence ID" value="EMD31857.1"/>
    <property type="molecule type" value="Genomic_DNA"/>
</dbReference>
<dbReference type="Proteomes" id="UP000016930">
    <property type="component" value="Unassembled WGS sequence"/>
</dbReference>
<feature type="region of interest" description="Disordered" evidence="1">
    <location>
        <begin position="1"/>
        <end position="54"/>
    </location>
</feature>
<sequence>MDDGEEDEEDVERDERAGNGGDGCGAGQGAAQGASRGTLARRHHSPPPRRLPISAPSTFISPLPFLAPSLPFQATRLRLRATPTTAPAPRAAIARRRPPPPPADVVGYALLIAVSCDTIAMLCSPSRRMSAPLVGERLLLRPCFALLLPWILPGADVEPRAAHARGRAATRAATHALPGSARLCQALPGSASRSPPRHLPLFINLTDRSDPQQAICCVSGAGGSVEGPCEALGAASVRASSLASVPSPVCCARLLAVGPPQGRSECVRARVPIPRPDRHPLGACGACGSHVSSRHSASTLRAVRSRANPRAAFSVARTDFGVEPVREPDPCRRIGQRLLARQARLRPASRFSLGPCGSRTPRLIGSLRVSHAASHWALAGLARRAGSARLALRGCAAGSARLRGWLCAAARLALHGCAAGNGGQMSGFLASGRLRPGACGGAGLAQLAWCGSGTVRGGAPESCAVRARAGGEISAAGAPHTASAPHAALPITRIGVRTVARCGATPAQGAPRGARGPPPGAAARCQVLPGAAWCRPVRVLTACARVRWVGADDARAQAQAPAEGPRCEALPGLAWRCALLRRAPHVFTRDAPTLPPTCLLMEVLRGARRTGSRHSANRRERPRTRVGRPRGRDTPPARPPARPPAPSCGRQRAGRPCRHGERGDVRAMTRRAPP</sequence>
<keyword evidence="3" id="KW-1185">Reference proteome</keyword>
<organism evidence="2 3">
    <name type="scientific">Ceriporiopsis subvermispora (strain B)</name>
    <name type="common">White-rot fungus</name>
    <name type="synonym">Gelatoporia subvermispora</name>
    <dbReference type="NCBI Taxonomy" id="914234"/>
    <lineage>
        <taxon>Eukaryota</taxon>
        <taxon>Fungi</taxon>
        <taxon>Dikarya</taxon>
        <taxon>Basidiomycota</taxon>
        <taxon>Agaricomycotina</taxon>
        <taxon>Agaricomycetes</taxon>
        <taxon>Polyporales</taxon>
        <taxon>Gelatoporiaceae</taxon>
        <taxon>Gelatoporia</taxon>
    </lineage>
</organism>